<name>A0AAV1SF06_9ROSI</name>
<organism evidence="9 10">
    <name type="scientific">Dovyalis caffra</name>
    <dbReference type="NCBI Taxonomy" id="77055"/>
    <lineage>
        <taxon>Eukaryota</taxon>
        <taxon>Viridiplantae</taxon>
        <taxon>Streptophyta</taxon>
        <taxon>Embryophyta</taxon>
        <taxon>Tracheophyta</taxon>
        <taxon>Spermatophyta</taxon>
        <taxon>Magnoliopsida</taxon>
        <taxon>eudicotyledons</taxon>
        <taxon>Gunneridae</taxon>
        <taxon>Pentapetalae</taxon>
        <taxon>rosids</taxon>
        <taxon>fabids</taxon>
        <taxon>Malpighiales</taxon>
        <taxon>Salicaceae</taxon>
        <taxon>Flacourtieae</taxon>
        <taxon>Dovyalis</taxon>
    </lineage>
</organism>
<evidence type="ECO:0000259" key="8">
    <source>
        <dbReference type="Pfam" id="PF13962"/>
    </source>
</evidence>
<keyword evidence="4 7" id="KW-1133">Transmembrane helix</keyword>
<keyword evidence="10" id="KW-1185">Reference proteome</keyword>
<evidence type="ECO:0000256" key="2">
    <source>
        <dbReference type="ARBA" id="ARBA00022692"/>
    </source>
</evidence>
<dbReference type="InterPro" id="IPR002110">
    <property type="entry name" value="Ankyrin_rpt"/>
</dbReference>
<evidence type="ECO:0000256" key="4">
    <source>
        <dbReference type="ARBA" id="ARBA00022989"/>
    </source>
</evidence>
<evidence type="ECO:0000256" key="1">
    <source>
        <dbReference type="ARBA" id="ARBA00004141"/>
    </source>
</evidence>
<sequence length="580" mass="64946">MTETKEMEADKMKTRPEIPEEFLVDVECLVDIQDSRIDIKQNPKPGTQTQRMNTNPEKLCEMDLPEQSVTYMDPALYKAAVQGKIDPFKFYQTSLNQLLTPNKNTILHVYLENQIREPESSAIVDRILEMCPPLLLQPNIKGEIPLHFAARHDLANVVTVLIDRAKALPFDLESGLSEAKKMLRMTNAEKDTALHVAAQNLRSRVVEILTKEDREFLYSANHYRETPLYLVTNMKIFSRPKVRARRMVIDTILSNCKLVDYRGPNGRTALHAAVMNDDHAYIVDTDKKRTALHIAAIQGNAEVIEEIVSACPTCCELVDNRGWNALHYAVASTKRREVFGKAVKISKLGQLIYEKDEEGNTPLHLLAAFSKFSWYILPYEFRTSKSKMCGVNKQGLSVDDLLKGNFPEKKKEILESLADFGSGPHGRIVVNKKKDISEIQKSRESDLVTAVLIATVTFAVAFTLPGGYKNEQGPAQGTAILSKKAAFIAFVISDTMSMVLSLSAVFIHFFMSPFRPSVRNNFTAAAILTELSMATMVIAFVTGTYAMLAPNLGLAIATSFIGLSFFIITYIVVLNRIKKK</sequence>
<dbReference type="PANTHER" id="PTHR24186:SF53">
    <property type="entry name" value="PGG DOMAIN-CONTAINING PROTEIN"/>
    <property type="match status" value="1"/>
</dbReference>
<dbReference type="Pfam" id="PF12796">
    <property type="entry name" value="Ank_2"/>
    <property type="match status" value="1"/>
</dbReference>
<dbReference type="SUPFAM" id="SSF48403">
    <property type="entry name" value="Ankyrin repeat"/>
    <property type="match status" value="1"/>
</dbReference>
<comment type="caution">
    <text evidence="9">The sequence shown here is derived from an EMBL/GenBank/DDBJ whole genome shotgun (WGS) entry which is preliminary data.</text>
</comment>
<evidence type="ECO:0000256" key="7">
    <source>
        <dbReference type="SAM" id="Phobius"/>
    </source>
</evidence>
<feature type="transmembrane region" description="Helical" evidence="7">
    <location>
        <begin position="485"/>
        <end position="510"/>
    </location>
</feature>
<dbReference type="Pfam" id="PF13962">
    <property type="entry name" value="PGG"/>
    <property type="match status" value="1"/>
</dbReference>
<evidence type="ECO:0000313" key="10">
    <source>
        <dbReference type="Proteomes" id="UP001314170"/>
    </source>
</evidence>
<dbReference type="Proteomes" id="UP001314170">
    <property type="component" value="Unassembled WGS sequence"/>
</dbReference>
<dbReference type="Gene3D" id="1.25.40.20">
    <property type="entry name" value="Ankyrin repeat-containing domain"/>
    <property type="match status" value="3"/>
</dbReference>
<feature type="domain" description="PGG" evidence="8">
    <location>
        <begin position="438"/>
        <end position="546"/>
    </location>
</feature>
<keyword evidence="2 7" id="KW-0812">Transmembrane</keyword>
<feature type="transmembrane region" description="Helical" evidence="7">
    <location>
        <begin position="522"/>
        <end position="546"/>
    </location>
</feature>
<feature type="transmembrane region" description="Helical" evidence="7">
    <location>
        <begin position="447"/>
        <end position="465"/>
    </location>
</feature>
<feature type="transmembrane region" description="Helical" evidence="7">
    <location>
        <begin position="552"/>
        <end position="574"/>
    </location>
</feature>
<dbReference type="SMART" id="SM00248">
    <property type="entry name" value="ANK"/>
    <property type="match status" value="5"/>
</dbReference>
<comment type="subcellular location">
    <subcellularLocation>
        <location evidence="1">Membrane</location>
        <topology evidence="1">Multi-pass membrane protein</topology>
    </subcellularLocation>
</comment>
<keyword evidence="5" id="KW-0040">ANK repeat</keyword>
<evidence type="ECO:0000256" key="3">
    <source>
        <dbReference type="ARBA" id="ARBA00022737"/>
    </source>
</evidence>
<dbReference type="PANTHER" id="PTHR24186">
    <property type="entry name" value="PROTEIN PHOSPHATASE 1 REGULATORY SUBUNIT"/>
    <property type="match status" value="1"/>
</dbReference>
<dbReference type="InterPro" id="IPR036770">
    <property type="entry name" value="Ankyrin_rpt-contain_sf"/>
</dbReference>
<proteinExistence type="predicted"/>
<dbReference type="AlphaFoldDB" id="A0AAV1SF06"/>
<dbReference type="InterPro" id="IPR026961">
    <property type="entry name" value="PGG_dom"/>
</dbReference>
<protein>
    <recommendedName>
        <fullName evidence="8">PGG domain-containing protein</fullName>
    </recommendedName>
</protein>
<reference evidence="9 10" key="1">
    <citation type="submission" date="2024-01" db="EMBL/GenBank/DDBJ databases">
        <authorList>
            <person name="Waweru B."/>
        </authorList>
    </citation>
    <scope>NUCLEOTIDE SEQUENCE [LARGE SCALE GENOMIC DNA]</scope>
</reference>
<evidence type="ECO:0000256" key="6">
    <source>
        <dbReference type="ARBA" id="ARBA00023136"/>
    </source>
</evidence>
<keyword evidence="6 7" id="KW-0472">Membrane</keyword>
<evidence type="ECO:0000256" key="5">
    <source>
        <dbReference type="ARBA" id="ARBA00023043"/>
    </source>
</evidence>
<keyword evidence="3" id="KW-0677">Repeat</keyword>
<dbReference type="GO" id="GO:0005886">
    <property type="term" value="C:plasma membrane"/>
    <property type="evidence" value="ECO:0007669"/>
    <property type="project" value="TreeGrafter"/>
</dbReference>
<accession>A0AAV1SF06</accession>
<dbReference type="EMBL" id="CAWUPB010001178">
    <property type="protein sequence ID" value="CAK7349941.1"/>
    <property type="molecule type" value="Genomic_DNA"/>
</dbReference>
<evidence type="ECO:0000313" key="9">
    <source>
        <dbReference type="EMBL" id="CAK7349941.1"/>
    </source>
</evidence>
<gene>
    <name evidence="9" type="ORF">DCAF_LOCUS22664</name>
</gene>